<proteinExistence type="predicted"/>
<keyword evidence="4" id="KW-1185">Reference proteome</keyword>
<evidence type="ECO:0000256" key="2">
    <source>
        <dbReference type="ARBA" id="ARBA00023043"/>
    </source>
</evidence>
<dbReference type="EMBL" id="BMDJ01000002">
    <property type="protein sequence ID" value="GGI24360.1"/>
    <property type="molecule type" value="Genomic_DNA"/>
</dbReference>
<evidence type="ECO:0000313" key="3">
    <source>
        <dbReference type="EMBL" id="GGI24360.1"/>
    </source>
</evidence>
<reference evidence="4" key="1">
    <citation type="journal article" date="2019" name="Int. J. Syst. Evol. Microbiol.">
        <title>The Global Catalogue of Microorganisms (GCM) 10K type strain sequencing project: providing services to taxonomists for standard genome sequencing and annotation.</title>
        <authorList>
            <consortium name="The Broad Institute Genomics Platform"/>
            <consortium name="The Broad Institute Genome Sequencing Center for Infectious Disease"/>
            <person name="Wu L."/>
            <person name="Ma J."/>
        </authorList>
    </citation>
    <scope>NUCLEOTIDE SEQUENCE [LARGE SCALE GENOMIC DNA]</scope>
    <source>
        <strain evidence="4">CCM 8939</strain>
    </source>
</reference>
<dbReference type="RefSeq" id="WP_188412357.1">
    <property type="nucleotide sequence ID" value="NZ_BMDJ01000002.1"/>
</dbReference>
<comment type="caution">
    <text evidence="3">The sequence shown here is derived from an EMBL/GenBank/DDBJ whole genome shotgun (WGS) entry which is preliminary data.</text>
</comment>
<dbReference type="Proteomes" id="UP000645390">
    <property type="component" value="Unassembled WGS sequence"/>
</dbReference>
<dbReference type="PANTHER" id="PTHR24134">
    <property type="entry name" value="ANKYRIN REPEAT-CONTAINING PROTEIN DDB_G0279043"/>
    <property type="match status" value="1"/>
</dbReference>
<sequence length="161" mass="18460">MYTKLRNYASPDFDILNKDQVSLLFEYVRMFYSSEKGLEMLRKLIEDGADIYQTNMYYGRESTPLDLIAEKSADILETVLDSGKVDVNQKDSHGNTLLHKVCAYNVNYEAEKAKEIYRKVKLLIENGAEISITNDQDKTALMLASDDNLKIKTVELLMKQS</sequence>
<keyword evidence="1" id="KW-0677">Repeat</keyword>
<protein>
    <recommendedName>
        <fullName evidence="5">Ankyrin repeat domain-containing protein</fullName>
    </recommendedName>
</protein>
<dbReference type="Gene3D" id="1.25.40.20">
    <property type="entry name" value="Ankyrin repeat-containing domain"/>
    <property type="match status" value="1"/>
</dbReference>
<name>A0ABQ2BHE7_9SPHI</name>
<organism evidence="3 4">
    <name type="scientific">Pedobacter mendelii</name>
    <dbReference type="NCBI Taxonomy" id="1908240"/>
    <lineage>
        <taxon>Bacteria</taxon>
        <taxon>Pseudomonadati</taxon>
        <taxon>Bacteroidota</taxon>
        <taxon>Sphingobacteriia</taxon>
        <taxon>Sphingobacteriales</taxon>
        <taxon>Sphingobacteriaceae</taxon>
        <taxon>Pedobacter</taxon>
    </lineage>
</organism>
<dbReference type="InterPro" id="IPR036770">
    <property type="entry name" value="Ankyrin_rpt-contain_sf"/>
</dbReference>
<evidence type="ECO:0000256" key="1">
    <source>
        <dbReference type="ARBA" id="ARBA00022737"/>
    </source>
</evidence>
<evidence type="ECO:0000313" key="4">
    <source>
        <dbReference type="Proteomes" id="UP000645390"/>
    </source>
</evidence>
<keyword evidence="2" id="KW-0040">ANK repeat</keyword>
<evidence type="ECO:0008006" key="5">
    <source>
        <dbReference type="Google" id="ProtNLM"/>
    </source>
</evidence>
<accession>A0ABQ2BHE7</accession>
<dbReference type="SUPFAM" id="SSF48403">
    <property type="entry name" value="Ankyrin repeat"/>
    <property type="match status" value="1"/>
</dbReference>
<dbReference type="PANTHER" id="PTHR24134:SF9">
    <property type="entry name" value="ANKYRIN REPEAT AND SOCS BOX PROTEIN 8"/>
    <property type="match status" value="1"/>
</dbReference>
<gene>
    <name evidence="3" type="ORF">GCM10008119_12270</name>
</gene>